<dbReference type="OMA" id="YMNILLD"/>
<reference evidence="1 2" key="3">
    <citation type="journal article" date="2015" name="Genome Announc.">
        <title>Draft Genome Sequence of the Archiascomycetous Yeast Saitoella complicata.</title>
        <authorList>
            <person name="Yamauchi K."/>
            <person name="Kondo S."/>
            <person name="Hamamoto M."/>
            <person name="Takahashi Y."/>
            <person name="Ogura Y."/>
            <person name="Hayashi T."/>
            <person name="Nishida H."/>
        </authorList>
    </citation>
    <scope>NUCLEOTIDE SEQUENCE [LARGE SCALE GENOMIC DNA]</scope>
    <source>
        <strain evidence="1 2">NRRL Y-17804</strain>
    </source>
</reference>
<dbReference type="RefSeq" id="XP_019023805.1">
    <property type="nucleotide sequence ID" value="XM_019166110.1"/>
</dbReference>
<name>A0A0E9NCA4_SAICN</name>
<dbReference type="EMBL" id="BACD03000009">
    <property type="protein sequence ID" value="GAO47459.1"/>
    <property type="molecule type" value="Genomic_DNA"/>
</dbReference>
<comment type="caution">
    <text evidence="1">The sequence shown here is derived from an EMBL/GenBank/DDBJ whole genome shotgun (WGS) entry which is preliminary data.</text>
</comment>
<evidence type="ECO:0008006" key="3">
    <source>
        <dbReference type="Google" id="ProtNLM"/>
    </source>
</evidence>
<dbReference type="InterPro" id="IPR012535">
    <property type="entry name" value="Cell_div_Cdc14"/>
</dbReference>
<dbReference type="Pfam" id="PF08045">
    <property type="entry name" value="CDC14"/>
    <property type="match status" value="2"/>
</dbReference>
<accession>A0A0E9NCA4</accession>
<sequence length="279" mass="30594">MEGLLSSAFDRLSSYDPAHIHGGLKQLDTLLAKLCLGPGKEGAIPTSFSDPAIRAFLTLQDSFQYNAASILLQTTNHLLSQPQNPHTSLLLLFTLSTLQGLLLLHPPSRHLFSRESSMNTLLDLLELEVSLEDGGGDVSEGRLECAVVQTLVCVMVDEWDNVRLFERLGGLATITGLFRRGTTPHVVKLKILEFLYFYLIDETSPRLRSVGAGSVDSGKSGDLWTCTGSRHGKEGGRWGGEGLGVRRTTEEKEAMLGEYLQNVDGLVRDLRELKPFGDL</sequence>
<dbReference type="STRING" id="698492.A0A0E9NCA4"/>
<organism evidence="1 2">
    <name type="scientific">Saitoella complicata (strain BCRC 22490 / CBS 7301 / JCM 7358 / NBRC 10748 / NRRL Y-17804)</name>
    <dbReference type="NCBI Taxonomy" id="698492"/>
    <lineage>
        <taxon>Eukaryota</taxon>
        <taxon>Fungi</taxon>
        <taxon>Dikarya</taxon>
        <taxon>Ascomycota</taxon>
        <taxon>Taphrinomycotina</taxon>
        <taxon>Taphrinomycotina incertae sedis</taxon>
        <taxon>Saitoella</taxon>
    </lineage>
</organism>
<protein>
    <recommendedName>
        <fullName evidence="3">Cell division control protein 14</fullName>
    </recommendedName>
</protein>
<dbReference type="Proteomes" id="UP000033140">
    <property type="component" value="Unassembled WGS sequence"/>
</dbReference>
<evidence type="ECO:0000313" key="2">
    <source>
        <dbReference type="Proteomes" id="UP000033140"/>
    </source>
</evidence>
<dbReference type="AlphaFoldDB" id="A0A0E9NCA4"/>
<evidence type="ECO:0000313" key="1">
    <source>
        <dbReference type="EMBL" id="GAO47459.1"/>
    </source>
</evidence>
<keyword evidence="2" id="KW-1185">Reference proteome</keyword>
<dbReference type="PANTHER" id="PTHR34065:SF1">
    <property type="entry name" value="CELL DIVISION CONTROL PROTEIN 14"/>
    <property type="match status" value="1"/>
</dbReference>
<dbReference type="PANTHER" id="PTHR34065">
    <property type="entry name" value="CELL DIVISION CONTROL PROTEIN 14"/>
    <property type="match status" value="1"/>
</dbReference>
<reference evidence="1 2" key="1">
    <citation type="journal article" date="2011" name="J. Gen. Appl. Microbiol.">
        <title>Draft genome sequencing of the enigmatic yeast Saitoella complicata.</title>
        <authorList>
            <person name="Nishida H."/>
            <person name="Hamamoto M."/>
            <person name="Sugiyama J."/>
        </authorList>
    </citation>
    <scope>NUCLEOTIDE SEQUENCE [LARGE SCALE GENOMIC DNA]</scope>
    <source>
        <strain evidence="1 2">NRRL Y-17804</strain>
    </source>
</reference>
<gene>
    <name evidence="1" type="ORF">G7K_1666-t1</name>
</gene>
<dbReference type="OrthoDB" id="5357220at2759"/>
<proteinExistence type="predicted"/>
<reference evidence="1 2" key="2">
    <citation type="journal article" date="2014" name="J. Gen. Appl. Microbiol.">
        <title>The early diverging ascomycetous budding yeast Saitoella complicata has three histone deacetylases belonging to the Clr6, Hos2, and Rpd3 lineages.</title>
        <authorList>
            <person name="Nishida H."/>
            <person name="Matsumoto T."/>
            <person name="Kondo S."/>
            <person name="Hamamoto M."/>
            <person name="Yoshikawa H."/>
        </authorList>
    </citation>
    <scope>NUCLEOTIDE SEQUENCE [LARGE SCALE GENOMIC DNA]</scope>
    <source>
        <strain evidence="1 2">NRRL Y-17804</strain>
    </source>
</reference>